<comment type="caution">
    <text evidence="2">The sequence shown here is derived from an EMBL/GenBank/DDBJ whole genome shotgun (WGS) entry which is preliminary data.</text>
</comment>
<name>A0A4C1TNV5_EUMVA</name>
<evidence type="ECO:0000313" key="2">
    <source>
        <dbReference type="EMBL" id="GBP15501.1"/>
    </source>
</evidence>
<protein>
    <submittedName>
        <fullName evidence="2">Protein furry</fullName>
    </submittedName>
</protein>
<dbReference type="Proteomes" id="UP000299102">
    <property type="component" value="Unassembled WGS sequence"/>
</dbReference>
<dbReference type="OrthoDB" id="6287725at2759"/>
<proteinExistence type="predicted"/>
<feature type="region of interest" description="Disordered" evidence="1">
    <location>
        <begin position="24"/>
        <end position="50"/>
    </location>
</feature>
<keyword evidence="3" id="KW-1185">Reference proteome</keyword>
<accession>A0A4C1TNV5</accession>
<dbReference type="EMBL" id="BGZK01005797">
    <property type="protein sequence ID" value="GBP15501.1"/>
    <property type="molecule type" value="Genomic_DNA"/>
</dbReference>
<sequence length="77" mass="8475">MHDISDLYALVRDALVRSISEADLENLDTSTSTEGEHTPTPSPGIPMSNEEFETTLQELIDVQNGLRPSRMCANTNV</sequence>
<gene>
    <name evidence="2" type="primary">fry</name>
    <name evidence="2" type="ORF">EVAR_71254_1</name>
</gene>
<organism evidence="2 3">
    <name type="scientific">Eumeta variegata</name>
    <name type="common">Bagworm moth</name>
    <name type="synonym">Eumeta japonica</name>
    <dbReference type="NCBI Taxonomy" id="151549"/>
    <lineage>
        <taxon>Eukaryota</taxon>
        <taxon>Metazoa</taxon>
        <taxon>Ecdysozoa</taxon>
        <taxon>Arthropoda</taxon>
        <taxon>Hexapoda</taxon>
        <taxon>Insecta</taxon>
        <taxon>Pterygota</taxon>
        <taxon>Neoptera</taxon>
        <taxon>Endopterygota</taxon>
        <taxon>Lepidoptera</taxon>
        <taxon>Glossata</taxon>
        <taxon>Ditrysia</taxon>
        <taxon>Tineoidea</taxon>
        <taxon>Psychidae</taxon>
        <taxon>Oiketicinae</taxon>
        <taxon>Eumeta</taxon>
    </lineage>
</organism>
<evidence type="ECO:0000313" key="3">
    <source>
        <dbReference type="Proteomes" id="UP000299102"/>
    </source>
</evidence>
<evidence type="ECO:0000256" key="1">
    <source>
        <dbReference type="SAM" id="MobiDB-lite"/>
    </source>
</evidence>
<dbReference type="AlphaFoldDB" id="A0A4C1TNV5"/>
<reference evidence="2 3" key="1">
    <citation type="journal article" date="2019" name="Commun. Biol.">
        <title>The bagworm genome reveals a unique fibroin gene that provides high tensile strength.</title>
        <authorList>
            <person name="Kono N."/>
            <person name="Nakamura H."/>
            <person name="Ohtoshi R."/>
            <person name="Tomita M."/>
            <person name="Numata K."/>
            <person name="Arakawa K."/>
        </authorList>
    </citation>
    <scope>NUCLEOTIDE SEQUENCE [LARGE SCALE GENOMIC DNA]</scope>
</reference>